<keyword evidence="1" id="KW-0812">Transmembrane</keyword>
<dbReference type="Proteomes" id="UP001454036">
    <property type="component" value="Unassembled WGS sequence"/>
</dbReference>
<feature type="transmembrane region" description="Helical" evidence="1">
    <location>
        <begin position="48"/>
        <end position="68"/>
    </location>
</feature>
<evidence type="ECO:0000313" key="3">
    <source>
        <dbReference type="Proteomes" id="UP001454036"/>
    </source>
</evidence>
<name>A0AAV3PYM9_LITER</name>
<comment type="caution">
    <text evidence="2">The sequence shown here is derived from an EMBL/GenBank/DDBJ whole genome shotgun (WGS) entry which is preliminary data.</text>
</comment>
<reference evidence="2 3" key="1">
    <citation type="submission" date="2024-01" db="EMBL/GenBank/DDBJ databases">
        <title>The complete chloroplast genome sequence of Lithospermum erythrorhizon: insights into the phylogenetic relationship among Boraginaceae species and the maternal lineages of purple gromwells.</title>
        <authorList>
            <person name="Okada T."/>
            <person name="Watanabe K."/>
        </authorList>
    </citation>
    <scope>NUCLEOTIDE SEQUENCE [LARGE SCALE GENOMIC DNA]</scope>
</reference>
<keyword evidence="1" id="KW-0472">Membrane</keyword>
<accession>A0AAV3PYM9</accession>
<proteinExistence type="predicted"/>
<dbReference type="AlphaFoldDB" id="A0AAV3PYM9"/>
<protein>
    <submittedName>
        <fullName evidence="2">Uncharacterized protein</fullName>
    </submittedName>
</protein>
<keyword evidence="1" id="KW-1133">Transmembrane helix</keyword>
<sequence>MCHVISAFKKLQAIGEGLSSLLEFVLSSPVCSESGSNRLKSLRGLQSMVTVIFSNNALALLFLFWIIFHSAC</sequence>
<gene>
    <name evidence="2" type="ORF">LIER_14288</name>
</gene>
<evidence type="ECO:0000256" key="1">
    <source>
        <dbReference type="SAM" id="Phobius"/>
    </source>
</evidence>
<evidence type="ECO:0000313" key="2">
    <source>
        <dbReference type="EMBL" id="GAA0156907.1"/>
    </source>
</evidence>
<organism evidence="2 3">
    <name type="scientific">Lithospermum erythrorhizon</name>
    <name type="common">Purple gromwell</name>
    <name type="synonym">Lithospermum officinale var. erythrorhizon</name>
    <dbReference type="NCBI Taxonomy" id="34254"/>
    <lineage>
        <taxon>Eukaryota</taxon>
        <taxon>Viridiplantae</taxon>
        <taxon>Streptophyta</taxon>
        <taxon>Embryophyta</taxon>
        <taxon>Tracheophyta</taxon>
        <taxon>Spermatophyta</taxon>
        <taxon>Magnoliopsida</taxon>
        <taxon>eudicotyledons</taxon>
        <taxon>Gunneridae</taxon>
        <taxon>Pentapetalae</taxon>
        <taxon>asterids</taxon>
        <taxon>lamiids</taxon>
        <taxon>Boraginales</taxon>
        <taxon>Boraginaceae</taxon>
        <taxon>Boraginoideae</taxon>
        <taxon>Lithospermeae</taxon>
        <taxon>Lithospermum</taxon>
    </lineage>
</organism>
<keyword evidence="3" id="KW-1185">Reference proteome</keyword>
<dbReference type="EMBL" id="BAABME010002978">
    <property type="protein sequence ID" value="GAA0156907.1"/>
    <property type="molecule type" value="Genomic_DNA"/>
</dbReference>